<evidence type="ECO:0000259" key="2">
    <source>
        <dbReference type="PROSITE" id="PS50878"/>
    </source>
</evidence>
<dbReference type="PANTHER" id="PTHR37984:SF13">
    <property type="entry name" value="RIBONUCLEASE H"/>
    <property type="match status" value="1"/>
</dbReference>
<dbReference type="InterPro" id="IPR043128">
    <property type="entry name" value="Rev_trsase/Diguanyl_cyclase"/>
</dbReference>
<dbReference type="InterPro" id="IPR050951">
    <property type="entry name" value="Retrovirus_Pol_polyprotein"/>
</dbReference>
<accession>A0A6H5HBH0</accession>
<organism evidence="3 4">
    <name type="scientific">Nesidiocoris tenuis</name>
    <dbReference type="NCBI Taxonomy" id="355587"/>
    <lineage>
        <taxon>Eukaryota</taxon>
        <taxon>Metazoa</taxon>
        <taxon>Ecdysozoa</taxon>
        <taxon>Arthropoda</taxon>
        <taxon>Hexapoda</taxon>
        <taxon>Insecta</taxon>
        <taxon>Pterygota</taxon>
        <taxon>Neoptera</taxon>
        <taxon>Paraneoptera</taxon>
        <taxon>Hemiptera</taxon>
        <taxon>Heteroptera</taxon>
        <taxon>Panheteroptera</taxon>
        <taxon>Cimicomorpha</taxon>
        <taxon>Miridae</taxon>
        <taxon>Dicyphina</taxon>
        <taxon>Nesidiocoris</taxon>
    </lineage>
</organism>
<evidence type="ECO:0000313" key="3">
    <source>
        <dbReference type="EMBL" id="CAB0013181.1"/>
    </source>
</evidence>
<reference evidence="3 4" key="1">
    <citation type="submission" date="2020-02" db="EMBL/GenBank/DDBJ databases">
        <authorList>
            <person name="Ferguson B K."/>
        </authorList>
    </citation>
    <scope>NUCLEOTIDE SEQUENCE [LARGE SCALE GENOMIC DNA]</scope>
</reference>
<dbReference type="InterPro" id="IPR041577">
    <property type="entry name" value="RT_RNaseH_2"/>
</dbReference>
<feature type="non-terminal residue" evidence="3">
    <location>
        <position position="195"/>
    </location>
</feature>
<dbReference type="SUPFAM" id="SSF56672">
    <property type="entry name" value="DNA/RNA polymerases"/>
    <property type="match status" value="1"/>
</dbReference>
<name>A0A6H5HBH0_9HEMI</name>
<protein>
    <recommendedName>
        <fullName evidence="1">RNA-directed DNA polymerase</fullName>
        <ecNumber evidence="1">2.7.7.49</ecNumber>
    </recommendedName>
</protein>
<dbReference type="FunFam" id="3.30.70.270:FF:000020">
    <property type="entry name" value="Transposon Tf2-6 polyprotein-like Protein"/>
    <property type="match status" value="1"/>
</dbReference>
<dbReference type="AlphaFoldDB" id="A0A6H5HBH0"/>
<evidence type="ECO:0000256" key="1">
    <source>
        <dbReference type="ARBA" id="ARBA00012493"/>
    </source>
</evidence>
<dbReference type="OrthoDB" id="6625515at2759"/>
<dbReference type="PROSITE" id="PS50878">
    <property type="entry name" value="RT_POL"/>
    <property type="match status" value="1"/>
</dbReference>
<dbReference type="Pfam" id="PF17919">
    <property type="entry name" value="RT_RNaseH_2"/>
    <property type="match status" value="1"/>
</dbReference>
<dbReference type="GO" id="GO:0003964">
    <property type="term" value="F:RNA-directed DNA polymerase activity"/>
    <property type="evidence" value="ECO:0007669"/>
    <property type="project" value="UniProtKB-EC"/>
</dbReference>
<dbReference type="Gene3D" id="3.30.70.270">
    <property type="match status" value="2"/>
</dbReference>
<dbReference type="InterPro" id="IPR000477">
    <property type="entry name" value="RT_dom"/>
</dbReference>
<feature type="domain" description="Reverse transcriptase" evidence="2">
    <location>
        <begin position="1"/>
        <end position="64"/>
    </location>
</feature>
<sequence length="195" mass="22267">MESILKDAECTVVHDDVIITGRNDGEHLKRLEKVLQIFQQYDIKLNQPKCKFFSQKVKFLGYSVDSRGIHKTTEKIDAILKTKRPSTVKEVKAFLGLVSFYGRFFPHLASVAKPLYDLTRKAVDFEWTKRCEDSFEKIKKEITSERVLVHYDSTLPITVAVDASPYGLGAVLSHVIEGQERPIAFAFRVLSDTEQ</sequence>
<dbReference type="Proteomes" id="UP000479000">
    <property type="component" value="Unassembled WGS sequence"/>
</dbReference>
<proteinExistence type="predicted"/>
<dbReference type="EMBL" id="CADCXU010026174">
    <property type="protein sequence ID" value="CAB0013181.1"/>
    <property type="molecule type" value="Genomic_DNA"/>
</dbReference>
<keyword evidence="4" id="KW-1185">Reference proteome</keyword>
<evidence type="ECO:0000313" key="4">
    <source>
        <dbReference type="Proteomes" id="UP000479000"/>
    </source>
</evidence>
<gene>
    <name evidence="3" type="ORF">NTEN_LOCUS17792</name>
</gene>
<dbReference type="PANTHER" id="PTHR37984">
    <property type="entry name" value="PROTEIN CBG26694"/>
    <property type="match status" value="1"/>
</dbReference>
<dbReference type="EC" id="2.7.7.49" evidence="1"/>
<dbReference type="Pfam" id="PF00078">
    <property type="entry name" value="RVT_1"/>
    <property type="match status" value="1"/>
</dbReference>
<dbReference type="InterPro" id="IPR043502">
    <property type="entry name" value="DNA/RNA_pol_sf"/>
</dbReference>